<dbReference type="PRINTS" id="PR00092">
    <property type="entry name" value="TYROSINASE"/>
</dbReference>
<dbReference type="Pfam" id="PF00264">
    <property type="entry name" value="Tyrosinase"/>
    <property type="match status" value="1"/>
</dbReference>
<dbReference type="InterPro" id="IPR036465">
    <property type="entry name" value="vWFA_dom_sf"/>
</dbReference>
<evidence type="ECO:0000259" key="4">
    <source>
        <dbReference type="PROSITE" id="PS50234"/>
    </source>
</evidence>
<dbReference type="Proteomes" id="UP000321058">
    <property type="component" value="Unassembled WGS sequence"/>
</dbReference>
<dbReference type="SMART" id="SM00327">
    <property type="entry name" value="VWA"/>
    <property type="match status" value="1"/>
</dbReference>
<dbReference type="SUPFAM" id="SSF53300">
    <property type="entry name" value="vWA-like"/>
    <property type="match status" value="1"/>
</dbReference>
<dbReference type="GO" id="GO:0046872">
    <property type="term" value="F:metal ion binding"/>
    <property type="evidence" value="ECO:0007669"/>
    <property type="project" value="UniProtKB-KW"/>
</dbReference>
<evidence type="ECO:0000256" key="1">
    <source>
        <dbReference type="ARBA" id="ARBA00009928"/>
    </source>
</evidence>
<dbReference type="Gene3D" id="1.10.1280.10">
    <property type="entry name" value="Di-copper center containing domain from catechol oxidase"/>
    <property type="match status" value="1"/>
</dbReference>
<evidence type="ECO:0000313" key="5">
    <source>
        <dbReference type="EMBL" id="GEP56421.1"/>
    </source>
</evidence>
<proteinExistence type="inferred from homology"/>
<reference evidence="5 6" key="1">
    <citation type="submission" date="2019-07" db="EMBL/GenBank/DDBJ databases">
        <title>Whole genome shotgun sequence of Reyranella soli NBRC 108950.</title>
        <authorList>
            <person name="Hosoyama A."/>
            <person name="Uohara A."/>
            <person name="Ohji S."/>
            <person name="Ichikawa N."/>
        </authorList>
    </citation>
    <scope>NUCLEOTIDE SEQUENCE [LARGE SCALE GENOMIC DNA]</scope>
    <source>
        <strain evidence="5 6">NBRC 108950</strain>
    </source>
</reference>
<dbReference type="InterPro" id="IPR002227">
    <property type="entry name" value="Tyrosinase_Cu-bd"/>
</dbReference>
<dbReference type="InterPro" id="IPR002035">
    <property type="entry name" value="VWF_A"/>
</dbReference>
<keyword evidence="2" id="KW-0479">Metal-binding</keyword>
<dbReference type="RefSeq" id="WP_147150501.1">
    <property type="nucleotide sequence ID" value="NZ_BKAJ01000065.1"/>
</dbReference>
<comment type="caution">
    <text evidence="5">The sequence shown here is derived from an EMBL/GenBank/DDBJ whole genome shotgun (WGS) entry which is preliminary data.</text>
</comment>
<dbReference type="PANTHER" id="PTHR11474:SF126">
    <property type="entry name" value="TYROSINASE-LIKE PROTEIN TYR-1-RELATED"/>
    <property type="match status" value="1"/>
</dbReference>
<name>A0A512NBT8_9HYPH</name>
<dbReference type="Pfam" id="PF13519">
    <property type="entry name" value="VWA_2"/>
    <property type="match status" value="1"/>
</dbReference>
<dbReference type="PROSITE" id="PS50234">
    <property type="entry name" value="VWFA"/>
    <property type="match status" value="1"/>
</dbReference>
<dbReference type="InterPro" id="IPR008922">
    <property type="entry name" value="Di-copper_centre_dom_sf"/>
</dbReference>
<keyword evidence="3" id="KW-0186">Copper</keyword>
<dbReference type="InterPro" id="IPR050316">
    <property type="entry name" value="Tyrosinase/Hemocyanin"/>
</dbReference>
<keyword evidence="6" id="KW-1185">Reference proteome</keyword>
<evidence type="ECO:0000313" key="6">
    <source>
        <dbReference type="Proteomes" id="UP000321058"/>
    </source>
</evidence>
<comment type="similarity">
    <text evidence="1">Belongs to the tyrosinase family.</text>
</comment>
<dbReference type="AlphaFoldDB" id="A0A512NBT8"/>
<feature type="domain" description="VWFA" evidence="4">
    <location>
        <begin position="437"/>
        <end position="625"/>
    </location>
</feature>
<evidence type="ECO:0000256" key="3">
    <source>
        <dbReference type="ARBA" id="ARBA00023008"/>
    </source>
</evidence>
<dbReference type="CDD" id="cd00198">
    <property type="entry name" value="vWFA"/>
    <property type="match status" value="1"/>
</dbReference>
<dbReference type="PANTHER" id="PTHR11474">
    <property type="entry name" value="TYROSINASE FAMILY MEMBER"/>
    <property type="match status" value="1"/>
</dbReference>
<protein>
    <recommendedName>
        <fullName evidence="4">VWFA domain-containing protein</fullName>
    </recommendedName>
</protein>
<dbReference type="EMBL" id="BKAJ01000065">
    <property type="protein sequence ID" value="GEP56421.1"/>
    <property type="molecule type" value="Genomic_DNA"/>
</dbReference>
<accession>A0A512NBT8</accession>
<gene>
    <name evidence="5" type="ORF">RSO01_35870</name>
</gene>
<dbReference type="GO" id="GO:0016491">
    <property type="term" value="F:oxidoreductase activity"/>
    <property type="evidence" value="ECO:0007669"/>
    <property type="project" value="InterPro"/>
</dbReference>
<dbReference type="SUPFAM" id="SSF48056">
    <property type="entry name" value="Di-copper centre-containing domain"/>
    <property type="match status" value="1"/>
</dbReference>
<sequence>MALGDGIRRNILSVSASERQRFVNAIVELNNRKYPGSRTDFPAGGVSYWFKMDEIHQATHVHGGPAFLPWHREMCNLFESLLREVDPDLSLHYWDWNQSIAPLFPLFGNTSGDAGEPWLSAKFYDPAAPGDNWRDEIIHGNPFSPWQGHYDLHGNPADPPKARVRAVQTGMPPVGSGDWPSDSDFVNAADYASFDSLMQGPAGNAHSNAHSWLGLGNAHTSFRDPLVFLLHSNVDRLWAMWQTQAGHTDRLDPNLVYGGLGADPEINEPLQPWAGTGPWPTRPWYTPDSQQFTKTSKHPTVVRPPCYDTLPISPPLITLETMSINFNDVPVGETAARAIVFTALSCDDLHFSITSGPAVLTGPPGTVFGTFPAPLGTSMSIPHISSVTPPKGRLWISYKGTADGDMATGTVTVHCTETGQDFVVNIAANTIARLSVAVMLVLDQSGSMDWTAGIDATTKRIDVLHQAATQFVQLAQDSSRVGDGVGMVSFDHNAYPGIGVTRNNGTGFDLGPVATAIQNLHPAGATSIGNGVALGRSTLDPVAGYDRKAMVIFTDGLENTPLMISDVMGSINDRTFAIGLGTAQQVSAGALTALANNTGGRLLLSGRLSPAIDDYFRLSKFFMQVLAGVQNTEIVTDPSGYITPGMKVRIPFVLSDTDIDSTVILLTDLRAIRFMVETPAGVVMDPAGAAALGATYGTGTNLAYYRYTLPLPLGPQPAHAGTWHALLEVDEATLKRLAHGNDKAISALRSWLVHGIRYNVSVQAYSNLRMAANLSQNSLEPGATMTIRASLAEYGVPVDHRAGVYAEVERPDGSSTTILLMEGEPGRFEASMVAAIAGVYRFRLIAQGGTLRKVPFTREQLLTGSVVLGGNNPSPVGDPKRGHEMCDLLECLLKPEAFGRLLAEHKIDVDAVRKCIEQWCKGRELSPDEIRRREGIAAPTAAGAPPALTAAFTTEQIAVLTDIVRRLQQTGGGLAQASEIMTHKPGQEPPTCS</sequence>
<evidence type="ECO:0000256" key="2">
    <source>
        <dbReference type="ARBA" id="ARBA00022723"/>
    </source>
</evidence>
<dbReference type="Gene3D" id="3.40.50.410">
    <property type="entry name" value="von Willebrand factor, type A domain"/>
    <property type="match status" value="1"/>
</dbReference>
<organism evidence="5 6">
    <name type="scientific">Reyranella soli</name>
    <dbReference type="NCBI Taxonomy" id="1230389"/>
    <lineage>
        <taxon>Bacteria</taxon>
        <taxon>Pseudomonadati</taxon>
        <taxon>Pseudomonadota</taxon>
        <taxon>Alphaproteobacteria</taxon>
        <taxon>Hyphomicrobiales</taxon>
        <taxon>Reyranellaceae</taxon>
        <taxon>Reyranella</taxon>
    </lineage>
</organism>
<dbReference type="OrthoDB" id="2874181at2"/>